<dbReference type="Proteomes" id="UP001164693">
    <property type="component" value="Chromosome"/>
</dbReference>
<name>A0ABY7JTT5_9ACTN</name>
<accession>A0ABY7JTT5</accession>
<dbReference type="Pfam" id="PF02720">
    <property type="entry name" value="DUF222"/>
    <property type="match status" value="1"/>
</dbReference>
<dbReference type="InterPro" id="IPR003615">
    <property type="entry name" value="HNH_nuc"/>
</dbReference>
<feature type="compositionally biased region" description="Basic and acidic residues" evidence="1">
    <location>
        <begin position="292"/>
        <end position="314"/>
    </location>
</feature>
<gene>
    <name evidence="3" type="ORF">M6B22_14580</name>
</gene>
<dbReference type="SMART" id="SM00507">
    <property type="entry name" value="HNHc"/>
    <property type="match status" value="1"/>
</dbReference>
<feature type="region of interest" description="Disordered" evidence="1">
    <location>
        <begin position="409"/>
        <end position="428"/>
    </location>
</feature>
<dbReference type="Gene3D" id="1.10.30.50">
    <property type="match status" value="1"/>
</dbReference>
<feature type="region of interest" description="Disordered" evidence="1">
    <location>
        <begin position="437"/>
        <end position="480"/>
    </location>
</feature>
<sequence>MLELAVDRGDGDAVLVGLRRALRELTPAADDAARVDQIRVLEEIKSAAAAAQAAVTAAFCASQRAEQLAAGVPAERADRGVAAQVGLAKRTSPFRARRYVGWAKILTSELPGTFAALRRGEIPEWRAMLVARETAWLSRADRALADAELAPRLEQLGDKRTVAEAKKIGYRLDPSGFVDRLRNAETERRVTLRPEPDVMCRLSALLPVARGVAGYAALCREADARRAAGDSRSRGQVMADTLVERLTGQSVADGVPIEVNLVMPADSLLPTAAAQPADTGAAAADPAGPKAAHRDAGADPHETGPETRAEETRAAEPPAGGRPGDEPAHLDGYGPVPAAIARDWLLDPARTAPTWIRRLYAHPRSGDLIAMDSRRRTFTAGQRRFLRLRDQLCRTPWCEAPIRHFDHVTPAEQGGPTNTRNGQGSCEGCNYDKQAPGWYARSDPDGSITRTTPTGHEYRSSPPSRGTSPARGSPTRRTQPAGWPVIVDYVHFAA</sequence>
<dbReference type="InterPro" id="IPR003870">
    <property type="entry name" value="DUF222"/>
</dbReference>
<evidence type="ECO:0000313" key="3">
    <source>
        <dbReference type="EMBL" id="WAX55759.1"/>
    </source>
</evidence>
<feature type="compositionally biased region" description="Polar residues" evidence="1">
    <location>
        <begin position="415"/>
        <end position="424"/>
    </location>
</feature>
<keyword evidence="4" id="KW-1185">Reference proteome</keyword>
<protein>
    <submittedName>
        <fullName evidence="3">DUF222 domain-containing protein</fullName>
    </submittedName>
</protein>
<evidence type="ECO:0000313" key="4">
    <source>
        <dbReference type="Proteomes" id="UP001164693"/>
    </source>
</evidence>
<feature type="region of interest" description="Disordered" evidence="1">
    <location>
        <begin position="274"/>
        <end position="334"/>
    </location>
</feature>
<organism evidence="3 4">
    <name type="scientific">Jatrophihabitans cynanchi</name>
    <dbReference type="NCBI Taxonomy" id="2944128"/>
    <lineage>
        <taxon>Bacteria</taxon>
        <taxon>Bacillati</taxon>
        <taxon>Actinomycetota</taxon>
        <taxon>Actinomycetes</taxon>
        <taxon>Jatrophihabitantales</taxon>
        <taxon>Jatrophihabitantaceae</taxon>
        <taxon>Jatrophihabitans</taxon>
    </lineage>
</organism>
<evidence type="ECO:0000259" key="2">
    <source>
        <dbReference type="SMART" id="SM00507"/>
    </source>
</evidence>
<reference evidence="3" key="1">
    <citation type="submission" date="2022-05" db="EMBL/GenBank/DDBJ databases">
        <title>Jatrophihabitans sp. SB3-54 whole genome sequence.</title>
        <authorList>
            <person name="Suh M.K."/>
            <person name="Eom M.K."/>
            <person name="Kim J.S."/>
            <person name="Kim H.S."/>
            <person name="Do H.E."/>
            <person name="Shin Y.K."/>
            <person name="Lee J.-S."/>
        </authorList>
    </citation>
    <scope>NUCLEOTIDE SEQUENCE</scope>
    <source>
        <strain evidence="3">SB3-54</strain>
    </source>
</reference>
<proteinExistence type="predicted"/>
<feature type="compositionally biased region" description="Low complexity" evidence="1">
    <location>
        <begin position="274"/>
        <end position="290"/>
    </location>
</feature>
<feature type="domain" description="HNH nuclease" evidence="2">
    <location>
        <begin position="381"/>
        <end position="431"/>
    </location>
</feature>
<dbReference type="RefSeq" id="WP_269442282.1">
    <property type="nucleotide sequence ID" value="NZ_CP097463.1"/>
</dbReference>
<dbReference type="EMBL" id="CP097463">
    <property type="protein sequence ID" value="WAX55759.1"/>
    <property type="molecule type" value="Genomic_DNA"/>
</dbReference>
<evidence type="ECO:0000256" key="1">
    <source>
        <dbReference type="SAM" id="MobiDB-lite"/>
    </source>
</evidence>
<dbReference type="CDD" id="cd00085">
    <property type="entry name" value="HNHc"/>
    <property type="match status" value="1"/>
</dbReference>